<accession>A0A7G6E764</accession>
<organism evidence="9 10">
    <name type="scientific">Thermanaerosceptrum fracticalcis</name>
    <dbReference type="NCBI Taxonomy" id="1712410"/>
    <lineage>
        <taxon>Bacteria</taxon>
        <taxon>Bacillati</taxon>
        <taxon>Bacillota</taxon>
        <taxon>Clostridia</taxon>
        <taxon>Eubacteriales</taxon>
        <taxon>Peptococcaceae</taxon>
        <taxon>Thermanaerosceptrum</taxon>
    </lineage>
</organism>
<gene>
    <name evidence="9" type="ORF">BR63_17630</name>
</gene>
<dbReference type="Proteomes" id="UP000515847">
    <property type="component" value="Chromosome"/>
</dbReference>
<feature type="domain" description="Four-carbon acid sugar kinase N-terminal" evidence="7">
    <location>
        <begin position="73"/>
        <end position="297"/>
    </location>
</feature>
<dbReference type="AlphaFoldDB" id="A0A7G6E764"/>
<dbReference type="Pfam" id="PF07005">
    <property type="entry name" value="SBD_N"/>
    <property type="match status" value="1"/>
</dbReference>
<name>A0A7G6E764_THEFR</name>
<dbReference type="Pfam" id="PF17042">
    <property type="entry name" value="NBD_C"/>
    <property type="match status" value="1"/>
</dbReference>
<evidence type="ECO:0000256" key="6">
    <source>
        <dbReference type="ARBA" id="ARBA00023277"/>
    </source>
</evidence>
<evidence type="ECO:0000313" key="9">
    <source>
        <dbReference type="EMBL" id="QNB47918.1"/>
    </source>
</evidence>
<evidence type="ECO:0000256" key="3">
    <source>
        <dbReference type="ARBA" id="ARBA00022741"/>
    </source>
</evidence>
<dbReference type="InterPro" id="IPR037051">
    <property type="entry name" value="4-carb_acid_sugar_kinase_N_sf"/>
</dbReference>
<feature type="domain" description="Four-carbon acid sugar kinase nucleotide binding" evidence="8">
    <location>
        <begin position="313"/>
        <end position="482"/>
    </location>
</feature>
<evidence type="ECO:0000259" key="8">
    <source>
        <dbReference type="Pfam" id="PF17042"/>
    </source>
</evidence>
<sequence>MEKAKEVKTIRCCKMLQCNCCDVAGKYFRKVYNSLICLYLSHNPGLCRLWDHWHTSCNTKWWQERRGAMVYYAIIADDLSGSSDTAVTFSNYGYRSAVLNYPEGANYKIHNCDVVAISTNSREVSSQEAQKVVRDVCRSLKEMGVREIYKKIDSTWRGNIGAELEAMMAELGLSLAVICSAFPKTGRLVKEGYLLINGVPLHETPIAKDPSFPVKDSYLPRVLQGQTSLPVKLIEAPLVAQGPRYLTECLKKIAAEGKCLVLIDALDEKDLNIIASLEQNQLPPLVFCGSAGLSGALIRNNLERIFPKIPPVLVIVGSVHPQNQAMVNYLIGNNLAKELFLDPVHLLAEEKDYAAKELLEEGKRILKDGYNLIVRTSRGQEDQERAKAAGRQRGLSDVESAYCIAEGIQKYVQIFMKEHQFSGMIVTGGTTALHVIRGFDGVGIEVEEELEPGIPYGRIIGGSLEGMGLVTKAGGFGSEQVFARAIQHLQRKYMQGRR</sequence>
<dbReference type="KEGG" id="tfr:BR63_17630"/>
<dbReference type="Gene3D" id="3.40.50.10840">
    <property type="entry name" value="Putative sugar-binding, N-terminal domain"/>
    <property type="match status" value="1"/>
</dbReference>
<evidence type="ECO:0000256" key="4">
    <source>
        <dbReference type="ARBA" id="ARBA00022777"/>
    </source>
</evidence>
<keyword evidence="2" id="KW-0808">Transferase</keyword>
<keyword evidence="4" id="KW-0418">Kinase</keyword>
<dbReference type="InterPro" id="IPR010737">
    <property type="entry name" value="4-carb_acid_sugar_kinase_N"/>
</dbReference>
<dbReference type="Gene3D" id="3.40.980.20">
    <property type="entry name" value="Four-carbon acid sugar kinase, nucleotide binding domain"/>
    <property type="match status" value="1"/>
</dbReference>
<keyword evidence="3" id="KW-0547">Nucleotide-binding</keyword>
<evidence type="ECO:0000256" key="5">
    <source>
        <dbReference type="ARBA" id="ARBA00022840"/>
    </source>
</evidence>
<proteinExistence type="inferred from homology"/>
<reference evidence="9 10" key="1">
    <citation type="journal article" date="2019" name="Front. Microbiol.">
        <title>Thermoanaerosceptrum fracticalcis gen. nov. sp. nov., a Novel Fumarate-Fermenting Microorganism From a Deep Fractured Carbonate Aquifer of the US Great Basin.</title>
        <authorList>
            <person name="Hamilton-Brehm S.D."/>
            <person name="Stewart L.E."/>
            <person name="Zavarin M."/>
            <person name="Caldwell M."/>
            <person name="Lawson P.A."/>
            <person name="Onstott T.C."/>
            <person name="Grzymski J."/>
            <person name="Neveux I."/>
            <person name="Lollar B.S."/>
            <person name="Russell C.E."/>
            <person name="Moser D.P."/>
        </authorList>
    </citation>
    <scope>NUCLEOTIDE SEQUENCE [LARGE SCALE GENOMIC DNA]</scope>
    <source>
        <strain evidence="9 10">DRI-13</strain>
    </source>
</reference>
<dbReference type="SUPFAM" id="SSF142764">
    <property type="entry name" value="YgbK-like"/>
    <property type="match status" value="1"/>
</dbReference>
<comment type="similarity">
    <text evidence="1">Belongs to the four-carbon acid sugar kinase family.</text>
</comment>
<evidence type="ECO:0000256" key="1">
    <source>
        <dbReference type="ARBA" id="ARBA00005715"/>
    </source>
</evidence>
<keyword evidence="5" id="KW-0067">ATP-binding</keyword>
<dbReference type="GO" id="GO:0005524">
    <property type="term" value="F:ATP binding"/>
    <property type="evidence" value="ECO:0007669"/>
    <property type="project" value="UniProtKB-KW"/>
</dbReference>
<evidence type="ECO:0000313" key="10">
    <source>
        <dbReference type="Proteomes" id="UP000515847"/>
    </source>
</evidence>
<dbReference type="GO" id="GO:0016301">
    <property type="term" value="F:kinase activity"/>
    <property type="evidence" value="ECO:0007669"/>
    <property type="project" value="UniProtKB-KW"/>
</dbReference>
<keyword evidence="6" id="KW-0119">Carbohydrate metabolism</keyword>
<protein>
    <recommendedName>
        <fullName evidence="11">Four-carbon acid sugar kinase family protein</fullName>
    </recommendedName>
</protein>
<dbReference type="EMBL" id="CP045798">
    <property type="protein sequence ID" value="QNB47918.1"/>
    <property type="molecule type" value="Genomic_DNA"/>
</dbReference>
<dbReference type="InterPro" id="IPR042213">
    <property type="entry name" value="NBD_C_sf"/>
</dbReference>
<evidence type="ECO:0000256" key="2">
    <source>
        <dbReference type="ARBA" id="ARBA00022679"/>
    </source>
</evidence>
<evidence type="ECO:0008006" key="11">
    <source>
        <dbReference type="Google" id="ProtNLM"/>
    </source>
</evidence>
<keyword evidence="10" id="KW-1185">Reference proteome</keyword>
<evidence type="ECO:0000259" key="7">
    <source>
        <dbReference type="Pfam" id="PF07005"/>
    </source>
</evidence>
<dbReference type="InterPro" id="IPR031475">
    <property type="entry name" value="NBD_C"/>
</dbReference>